<name>A0ABT0YAX3_9ACTN</name>
<comment type="caution">
    <text evidence="1">The sequence shown here is derived from an EMBL/GenBank/DDBJ whole genome shotgun (WGS) entry which is preliminary data.</text>
</comment>
<keyword evidence="2" id="KW-1185">Reference proteome</keyword>
<gene>
    <name evidence="1" type="ORF">LXN57_37185</name>
</gene>
<reference evidence="1 2" key="1">
    <citation type="submission" date="2022-06" db="EMBL/GenBank/DDBJ databases">
        <title>Actinoplanes abujensis sp. nov., isolated from Nigerian arid soil.</title>
        <authorList>
            <person name="Ding P."/>
        </authorList>
    </citation>
    <scope>NUCLEOTIDE SEQUENCE [LARGE SCALE GENOMIC DNA]</scope>
    <source>
        <strain evidence="2">TRM88002</strain>
    </source>
</reference>
<dbReference type="Gene3D" id="3.40.50.720">
    <property type="entry name" value="NAD(P)-binding Rossmann-like Domain"/>
    <property type="match status" value="1"/>
</dbReference>
<dbReference type="Proteomes" id="UP001523216">
    <property type="component" value="Unassembled WGS sequence"/>
</dbReference>
<sequence length="45" mass="4742">MVGGGRTPEKAADARELGASGLIVTTDDEQLKQAFGRLNLILDTI</sequence>
<organism evidence="1 2">
    <name type="scientific">Paractinoplanes hotanensis</name>
    <dbReference type="NCBI Taxonomy" id="2906497"/>
    <lineage>
        <taxon>Bacteria</taxon>
        <taxon>Bacillati</taxon>
        <taxon>Actinomycetota</taxon>
        <taxon>Actinomycetes</taxon>
        <taxon>Micromonosporales</taxon>
        <taxon>Micromonosporaceae</taxon>
        <taxon>Paractinoplanes</taxon>
    </lineage>
</organism>
<dbReference type="EMBL" id="JAMQOL010000055">
    <property type="protein sequence ID" value="MCM4083198.1"/>
    <property type="molecule type" value="Genomic_DNA"/>
</dbReference>
<proteinExistence type="predicted"/>
<accession>A0ABT0YAX3</accession>
<evidence type="ECO:0000313" key="2">
    <source>
        <dbReference type="Proteomes" id="UP001523216"/>
    </source>
</evidence>
<protein>
    <submittedName>
        <fullName evidence="1">Uncharacterized protein</fullName>
    </submittedName>
</protein>
<dbReference type="RefSeq" id="WP_251802909.1">
    <property type="nucleotide sequence ID" value="NZ_JAMQOL010000055.1"/>
</dbReference>
<evidence type="ECO:0000313" key="1">
    <source>
        <dbReference type="EMBL" id="MCM4083198.1"/>
    </source>
</evidence>